<comment type="similarity">
    <text evidence="1">Belongs to the N-Me-Phe pilin family.</text>
</comment>
<evidence type="ECO:0000256" key="2">
    <source>
        <dbReference type="ARBA" id="ARBA00022481"/>
    </source>
</evidence>
<dbReference type="Gene3D" id="3.30.700.10">
    <property type="entry name" value="Glycoprotein, Type 4 Pilin"/>
    <property type="match status" value="1"/>
</dbReference>
<dbReference type="HOGENOM" id="CLU_2754447_0_0_4"/>
<sequence length="70" mass="7824">MQQGKWVQKFLIERFLGGYMYSKSKQSGFTLVELLVVIAIIGILTAIGIPMYSGYQAATKVIATKQNYDC</sequence>
<dbReference type="EMBL" id="CP001010">
    <property type="protein sequence ID" value="ACB43948.1"/>
    <property type="molecule type" value="Genomic_DNA"/>
</dbReference>
<accession>B1XUC1</accession>
<dbReference type="STRING" id="452638.Pnec_0721"/>
<dbReference type="KEGG" id="pne:Pnec_0721"/>
<gene>
    <name evidence="4" type="ordered locus">Pnec_0721</name>
</gene>
<evidence type="ECO:0000256" key="1">
    <source>
        <dbReference type="ARBA" id="ARBA00005233"/>
    </source>
</evidence>
<dbReference type="NCBIfam" id="TIGR02532">
    <property type="entry name" value="IV_pilin_GFxxxE"/>
    <property type="match status" value="1"/>
</dbReference>
<dbReference type="PANTHER" id="PTHR30093:SF34">
    <property type="entry name" value="PREPILIN PEPTIDASE-DEPENDENT PROTEIN D"/>
    <property type="match status" value="1"/>
</dbReference>
<proteinExistence type="inferred from homology"/>
<feature type="transmembrane region" description="Helical" evidence="3">
    <location>
        <begin position="29"/>
        <end position="52"/>
    </location>
</feature>
<dbReference type="Pfam" id="PF07963">
    <property type="entry name" value="N_methyl"/>
    <property type="match status" value="1"/>
</dbReference>
<dbReference type="InterPro" id="IPR012902">
    <property type="entry name" value="N_methyl_site"/>
</dbReference>
<keyword evidence="3" id="KW-0812">Transmembrane</keyword>
<keyword evidence="2" id="KW-0488">Methylation</keyword>
<dbReference type="PROSITE" id="PS00409">
    <property type="entry name" value="PROKAR_NTER_METHYL"/>
    <property type="match status" value="1"/>
</dbReference>
<keyword evidence="3" id="KW-0472">Membrane</keyword>
<protein>
    <submittedName>
        <fullName evidence="4">Uncharacterized protein</fullName>
    </submittedName>
</protein>
<dbReference type="AlphaFoldDB" id="B1XUC1"/>
<keyword evidence="3" id="KW-1133">Transmembrane helix</keyword>
<dbReference type="InterPro" id="IPR045584">
    <property type="entry name" value="Pilin-like"/>
</dbReference>
<dbReference type="PANTHER" id="PTHR30093">
    <property type="entry name" value="GENERAL SECRETION PATHWAY PROTEIN G"/>
    <property type="match status" value="1"/>
</dbReference>
<name>B1XUC1_POLNS</name>
<reference evidence="4" key="1">
    <citation type="submission" date="2008-03" db="EMBL/GenBank/DDBJ databases">
        <title>Complete sequence of Polynucleobacter necessarius STIR1.</title>
        <authorList>
            <consortium name="US DOE Joint Genome Institute"/>
            <person name="Copeland A."/>
            <person name="Lucas S."/>
            <person name="Lapidus A."/>
            <person name="Barry K."/>
            <person name="Detter J.C."/>
            <person name="Glavina del Rio T."/>
            <person name="Hammon N."/>
            <person name="Israni S."/>
            <person name="Dalin E."/>
            <person name="Tice H."/>
            <person name="Pitluck S."/>
            <person name="Chain P."/>
            <person name="Malfatti S."/>
            <person name="Shin M."/>
            <person name="Vergez L."/>
            <person name="Schmutz J."/>
            <person name="Larimer F."/>
            <person name="Land M."/>
            <person name="Hauser L."/>
            <person name="Kyrpides N."/>
            <person name="Kim E."/>
            <person name="Hahn M."/>
            <person name="Richardson P."/>
        </authorList>
    </citation>
    <scope>NUCLEOTIDE SEQUENCE [LARGE SCALE GENOMIC DNA]</scope>
    <source>
        <strain evidence="4">STIR1</strain>
    </source>
</reference>
<dbReference type="SUPFAM" id="SSF54523">
    <property type="entry name" value="Pili subunits"/>
    <property type="match status" value="1"/>
</dbReference>
<evidence type="ECO:0000313" key="4">
    <source>
        <dbReference type="EMBL" id="ACB43948.1"/>
    </source>
</evidence>
<evidence type="ECO:0000256" key="3">
    <source>
        <dbReference type="SAM" id="Phobius"/>
    </source>
</evidence>
<organism evidence="4">
    <name type="scientific">Polynucleobacter necessarius subsp. necessarius (strain STIR1)</name>
    <dbReference type="NCBI Taxonomy" id="452638"/>
    <lineage>
        <taxon>Bacteria</taxon>
        <taxon>Pseudomonadati</taxon>
        <taxon>Pseudomonadota</taxon>
        <taxon>Betaproteobacteria</taxon>
        <taxon>Burkholderiales</taxon>
        <taxon>Burkholderiaceae</taxon>
        <taxon>Polynucleobacter</taxon>
    </lineage>
</organism>